<sequence length="633" mass="65183">MTEGVGTGAVPGQEGGGPRALPPTGAVASGDAVRSGEGGPGAAGAGISGGPGCRDAVGATPGSAAVTPGNGAAIPPPGPASGTEAATRSVTGPDSGAIPAANRGLTTEATTGATTVPPIGETEGAGAGATDGAIAGPTMGPTRGPITAATTTATAGPTTGAIAPPPVPGFGGVPIARAGGAEVPVPLTGGAGWLASLEPEAQDLFLDELSDGEMLALPYLFDFWAMPHQLPPSGRWRSWVILGGRGAGKTRAGSEWVRSMVEGDRPLDPGRCRRVALVGETIDQVREVMIYGDSGILACSPPDRRPSWSATRKQLEWPNGAVAQVFSAHEPEGLRGPQFDAAWVDELAKWRKARDTWDMLQFALRLGDDPRVCVTTTPRNVGLLKDLLAMPSTVTTHAPTEANRANLADSFLEEVRVRYAGSRMARQELDGEMLADADGALWTSDMLEGGRIAAAPPLDRVVVAVDPPVTGHAGSDECGIVVAGVSMRGGPGDWRAYVLEDATVHAASPAQWAEAAIAALDRHGGERIVAEVNQGGDLVESVIRQVDPLVSMRKVRASRGKAARAEPVAALYEQGRVFHLPGLASLEDQLCAMTSRGYEGRGSPDRLDALVWALHELMIVPGGLHREPRVRTL</sequence>
<dbReference type="Gene3D" id="3.30.420.240">
    <property type="match status" value="1"/>
</dbReference>
<organism evidence="4 5">
    <name type="scientific">Primorskyibacter flagellatus</name>
    <dbReference type="NCBI Taxonomy" id="1387277"/>
    <lineage>
        <taxon>Bacteria</taxon>
        <taxon>Pseudomonadati</taxon>
        <taxon>Pseudomonadota</taxon>
        <taxon>Alphaproteobacteria</taxon>
        <taxon>Rhodobacterales</taxon>
        <taxon>Roseobacteraceae</taxon>
        <taxon>Primorskyibacter</taxon>
    </lineage>
</organism>
<dbReference type="AlphaFoldDB" id="A0A917EDH6"/>
<gene>
    <name evidence="4" type="ORF">GCM10011360_07740</name>
</gene>
<comment type="caution">
    <text evidence="4">The sequence shown here is derived from an EMBL/GenBank/DDBJ whole genome shotgun (WGS) entry which is preliminary data.</text>
</comment>
<keyword evidence="1" id="KW-1188">Viral release from host cell</keyword>
<dbReference type="InterPro" id="IPR027417">
    <property type="entry name" value="P-loop_NTPase"/>
</dbReference>
<evidence type="ECO:0000313" key="4">
    <source>
        <dbReference type="EMBL" id="GGE21618.1"/>
    </source>
</evidence>
<feature type="region of interest" description="Disordered" evidence="2">
    <location>
        <begin position="1"/>
        <end position="138"/>
    </location>
</feature>
<accession>A0A917EDH6</accession>
<proteinExistence type="predicted"/>
<feature type="domain" description="Terminase large subunit gp17-like C-terminal" evidence="3">
    <location>
        <begin position="464"/>
        <end position="616"/>
    </location>
</feature>
<keyword evidence="5" id="KW-1185">Reference proteome</keyword>
<evidence type="ECO:0000256" key="1">
    <source>
        <dbReference type="ARBA" id="ARBA00022612"/>
    </source>
</evidence>
<evidence type="ECO:0000259" key="3">
    <source>
        <dbReference type="Pfam" id="PF17289"/>
    </source>
</evidence>
<dbReference type="InterPro" id="IPR035421">
    <property type="entry name" value="Terminase_6C"/>
</dbReference>
<name>A0A917EDH6_9RHOB</name>
<dbReference type="EMBL" id="BMFJ01000001">
    <property type="protein sequence ID" value="GGE21618.1"/>
    <property type="molecule type" value="Genomic_DNA"/>
</dbReference>
<dbReference type="Pfam" id="PF03237">
    <property type="entry name" value="Terminase_6N"/>
    <property type="match status" value="1"/>
</dbReference>
<feature type="compositionally biased region" description="Gly residues" evidence="2">
    <location>
        <begin position="1"/>
        <end position="18"/>
    </location>
</feature>
<feature type="compositionally biased region" description="Gly residues" evidence="2">
    <location>
        <begin position="36"/>
        <end position="52"/>
    </location>
</feature>
<dbReference type="Pfam" id="PF17289">
    <property type="entry name" value="Terminase_6C"/>
    <property type="match status" value="1"/>
</dbReference>
<dbReference type="Gene3D" id="3.40.50.300">
    <property type="entry name" value="P-loop containing nucleotide triphosphate hydrolases"/>
    <property type="match status" value="1"/>
</dbReference>
<dbReference type="Proteomes" id="UP000612855">
    <property type="component" value="Unassembled WGS sequence"/>
</dbReference>
<evidence type="ECO:0000313" key="5">
    <source>
        <dbReference type="Proteomes" id="UP000612855"/>
    </source>
</evidence>
<feature type="compositionally biased region" description="Low complexity" evidence="2">
    <location>
        <begin position="106"/>
        <end position="122"/>
    </location>
</feature>
<evidence type="ECO:0000256" key="2">
    <source>
        <dbReference type="SAM" id="MobiDB-lite"/>
    </source>
</evidence>
<protein>
    <recommendedName>
        <fullName evidence="3">Terminase large subunit gp17-like C-terminal domain-containing protein</fullName>
    </recommendedName>
</protein>
<reference evidence="5" key="1">
    <citation type="journal article" date="2019" name="Int. J. Syst. Evol. Microbiol.">
        <title>The Global Catalogue of Microorganisms (GCM) 10K type strain sequencing project: providing services to taxonomists for standard genome sequencing and annotation.</title>
        <authorList>
            <consortium name="The Broad Institute Genomics Platform"/>
            <consortium name="The Broad Institute Genome Sequencing Center for Infectious Disease"/>
            <person name="Wu L."/>
            <person name="Ma J."/>
        </authorList>
    </citation>
    <scope>NUCLEOTIDE SEQUENCE [LARGE SCALE GENOMIC DNA]</scope>
    <source>
        <strain evidence="5">CGMCC 1.12664</strain>
    </source>
</reference>